<evidence type="ECO:0000256" key="5">
    <source>
        <dbReference type="ARBA" id="ARBA00022827"/>
    </source>
</evidence>
<dbReference type="GO" id="GO:0030327">
    <property type="term" value="P:prenylated protein catabolic process"/>
    <property type="evidence" value="ECO:0007669"/>
    <property type="project" value="TreeGrafter"/>
</dbReference>
<dbReference type="InterPro" id="IPR036188">
    <property type="entry name" value="FAD/NAD-bd_sf"/>
</dbReference>
<name>A0A9P8CEF6_9HELO</name>
<evidence type="ECO:0000256" key="7">
    <source>
        <dbReference type="ARBA" id="ARBA00023180"/>
    </source>
</evidence>
<evidence type="ECO:0000256" key="6">
    <source>
        <dbReference type="ARBA" id="ARBA00023002"/>
    </source>
</evidence>
<dbReference type="GO" id="GO:0016829">
    <property type="term" value="F:lyase activity"/>
    <property type="evidence" value="ECO:0007669"/>
    <property type="project" value="UniProtKB-KW"/>
</dbReference>
<sequence length="548" mass="60535">MYSRTVVLALVSSALYGQSFGFWPFSVFAESDHSPSQEEDSGVNRVAIIGAGAGGASTAYHLQKFAAISGISVEIEVFEQSSYIGGRTTIVNTYDDPTHPVELGGSIFVEINQILKNATENFGLRRRESETEDNEILGIWNGKDFVFKQNGGGEWWDIAKLLWKYGLAPIKTQRLSRKTTAKFLQLYTPPFFPFRSLSDRAFDLGLTEATAVTGEQYLTANGISGAFTTDIVQASTRVNYGQNLGQIHGLETMVCMAIEGAMSVEGGNWQIFDRMLQASNATVHLNTTVESIKKSKGRYSLTSASTNHESGVTTSTNKTFNTVVLAAPLQFSKIDLEEHMLKRTPDEIPYVQLHVTLFTSLHKLSPAFFGLPPDAEVPSTILTTLPTDSEAPADPKDGVGPAGFFSISTLRTLVNPKTIQKEYLYKIFSPMEITPVFLSGLLGFPIDRSLNLSTLTQESGIPISWYYAKLWHSYPYELPRVTFEDPELARGFYYTSGIESFISTMETSALMGMNVAQLIIDDFEERKLADKGVVEVVQMVLHEDVVEL</sequence>
<dbReference type="Pfam" id="PF07156">
    <property type="entry name" value="Prenylcys_lyase"/>
    <property type="match status" value="1"/>
</dbReference>
<proteinExistence type="inferred from homology"/>
<comment type="similarity">
    <text evidence="2">Belongs to the prenylcysteine oxidase family.</text>
</comment>
<comment type="caution">
    <text evidence="9">The sequence shown here is derived from an EMBL/GenBank/DDBJ whole genome shotgun (WGS) entry which is preliminary data.</text>
</comment>
<dbReference type="GO" id="GO:0001735">
    <property type="term" value="F:prenylcysteine oxidase activity"/>
    <property type="evidence" value="ECO:0007669"/>
    <property type="project" value="InterPro"/>
</dbReference>
<dbReference type="InterPro" id="IPR017046">
    <property type="entry name" value="Prenylcysteine_Oxase1"/>
</dbReference>
<protein>
    <submittedName>
        <fullName evidence="9">Prenylcysteine lyase-domain-containing protein</fullName>
    </submittedName>
</protein>
<evidence type="ECO:0000313" key="10">
    <source>
        <dbReference type="Proteomes" id="UP000887226"/>
    </source>
</evidence>
<keyword evidence="5" id="KW-0274">FAD</keyword>
<keyword evidence="7" id="KW-0325">Glycoprotein</keyword>
<organism evidence="9 10">
    <name type="scientific">Calycina marina</name>
    <dbReference type="NCBI Taxonomy" id="1763456"/>
    <lineage>
        <taxon>Eukaryota</taxon>
        <taxon>Fungi</taxon>
        <taxon>Dikarya</taxon>
        <taxon>Ascomycota</taxon>
        <taxon>Pezizomycotina</taxon>
        <taxon>Leotiomycetes</taxon>
        <taxon>Helotiales</taxon>
        <taxon>Pezizellaceae</taxon>
        <taxon>Calycina</taxon>
    </lineage>
</organism>
<evidence type="ECO:0000313" key="9">
    <source>
        <dbReference type="EMBL" id="KAG9242266.1"/>
    </source>
</evidence>
<evidence type="ECO:0000256" key="1">
    <source>
        <dbReference type="ARBA" id="ARBA00001974"/>
    </source>
</evidence>
<evidence type="ECO:0000259" key="8">
    <source>
        <dbReference type="Pfam" id="PF07156"/>
    </source>
</evidence>
<keyword evidence="3" id="KW-0285">Flavoprotein</keyword>
<dbReference type="OrthoDB" id="437369at2759"/>
<dbReference type="PIRSF" id="PIRSF036292">
    <property type="entry name" value="Prenylcysteine_oxidase"/>
    <property type="match status" value="1"/>
</dbReference>
<dbReference type="Proteomes" id="UP000887226">
    <property type="component" value="Unassembled WGS sequence"/>
</dbReference>
<dbReference type="SUPFAM" id="SSF51905">
    <property type="entry name" value="FAD/NAD(P)-binding domain"/>
    <property type="match status" value="1"/>
</dbReference>
<keyword evidence="10" id="KW-1185">Reference proteome</keyword>
<dbReference type="InterPro" id="IPR010795">
    <property type="entry name" value="Prenylcys_lyase"/>
</dbReference>
<reference evidence="9" key="1">
    <citation type="journal article" date="2021" name="IMA Fungus">
        <title>Genomic characterization of three marine fungi, including Emericellopsis atlantica sp. nov. with signatures of a generalist lifestyle and marine biomass degradation.</title>
        <authorList>
            <person name="Hagestad O.C."/>
            <person name="Hou L."/>
            <person name="Andersen J.H."/>
            <person name="Hansen E.H."/>
            <person name="Altermark B."/>
            <person name="Li C."/>
            <person name="Kuhnert E."/>
            <person name="Cox R.J."/>
            <person name="Crous P.W."/>
            <person name="Spatafora J.W."/>
            <person name="Lail K."/>
            <person name="Amirebrahimi M."/>
            <person name="Lipzen A."/>
            <person name="Pangilinan J."/>
            <person name="Andreopoulos W."/>
            <person name="Hayes R.D."/>
            <person name="Ng V."/>
            <person name="Grigoriev I.V."/>
            <person name="Jackson S.A."/>
            <person name="Sutton T.D.S."/>
            <person name="Dobson A.D.W."/>
            <person name="Rama T."/>
        </authorList>
    </citation>
    <scope>NUCLEOTIDE SEQUENCE</scope>
    <source>
        <strain evidence="9">TRa3180A</strain>
    </source>
</reference>
<keyword evidence="4" id="KW-0732">Signal</keyword>
<dbReference type="Pfam" id="PF13450">
    <property type="entry name" value="NAD_binding_8"/>
    <property type="match status" value="1"/>
</dbReference>
<dbReference type="EMBL" id="MU254093">
    <property type="protein sequence ID" value="KAG9242266.1"/>
    <property type="molecule type" value="Genomic_DNA"/>
</dbReference>
<keyword evidence="6" id="KW-0560">Oxidoreductase</keyword>
<dbReference type="AlphaFoldDB" id="A0A9P8CEF6"/>
<feature type="domain" description="Prenylcysteine lyase" evidence="8">
    <location>
        <begin position="154"/>
        <end position="527"/>
    </location>
</feature>
<dbReference type="PANTHER" id="PTHR15944:SF0">
    <property type="entry name" value="PRENYLCYSTEINE LYASE DOMAIN-CONTAINING PROTEIN"/>
    <property type="match status" value="1"/>
</dbReference>
<comment type="cofactor">
    <cofactor evidence="1">
        <name>FAD</name>
        <dbReference type="ChEBI" id="CHEBI:57692"/>
    </cofactor>
</comment>
<gene>
    <name evidence="9" type="ORF">BJ878DRAFT_516407</name>
</gene>
<keyword evidence="9" id="KW-0456">Lyase</keyword>
<accession>A0A9P8CEF6</accession>
<dbReference type="PANTHER" id="PTHR15944">
    <property type="entry name" value="FARNESYLCYSTEINE LYASE"/>
    <property type="match status" value="1"/>
</dbReference>
<evidence type="ECO:0000256" key="3">
    <source>
        <dbReference type="ARBA" id="ARBA00022630"/>
    </source>
</evidence>
<evidence type="ECO:0000256" key="4">
    <source>
        <dbReference type="ARBA" id="ARBA00022729"/>
    </source>
</evidence>
<evidence type="ECO:0000256" key="2">
    <source>
        <dbReference type="ARBA" id="ARBA00009967"/>
    </source>
</evidence>
<dbReference type="GO" id="GO:0030328">
    <property type="term" value="P:prenylcysteine catabolic process"/>
    <property type="evidence" value="ECO:0007669"/>
    <property type="project" value="InterPro"/>
</dbReference>
<dbReference type="Gene3D" id="3.50.50.60">
    <property type="entry name" value="FAD/NAD(P)-binding domain"/>
    <property type="match status" value="1"/>
</dbReference>